<sequence>MSQLEDMRLFVTVLECKSFTAAAEQSGLSKQFVSRRLMQLEARLGVRLINRSTRRLDVTPLGQAYYESAKKILREVEDAEQAISQQRATPRGALRLSAPMSFGTLYLSTLLPGFLERYPEISIELDLSDRRVDMLDEGYDMAVRIGVLADSSLVARPLGASDMVTCCSPSYLNRKGTPQEPADLAQHECLLYGHSKSVEWVYRNQGQPERINVRGRYRVNNGELIGDAAVAGLGVALLPTFIVGRHLESGALVRILDDFRPPPLTIYALYPQHRQVSLLIRVFSNYLHETLSQTRF</sequence>
<evidence type="ECO:0000256" key="3">
    <source>
        <dbReference type="ARBA" id="ARBA00023125"/>
    </source>
</evidence>
<dbReference type="InterPro" id="IPR036390">
    <property type="entry name" value="WH_DNA-bd_sf"/>
</dbReference>
<dbReference type="EMBL" id="VLKG01000004">
    <property type="protein sequence ID" value="TWH75912.1"/>
    <property type="molecule type" value="Genomic_DNA"/>
</dbReference>
<dbReference type="SUPFAM" id="SSF46785">
    <property type="entry name" value="Winged helix' DNA-binding domain"/>
    <property type="match status" value="1"/>
</dbReference>
<evidence type="ECO:0000256" key="2">
    <source>
        <dbReference type="ARBA" id="ARBA00023015"/>
    </source>
</evidence>
<dbReference type="FunFam" id="1.10.10.10:FF:000001">
    <property type="entry name" value="LysR family transcriptional regulator"/>
    <property type="match status" value="1"/>
</dbReference>
<dbReference type="InterPro" id="IPR058163">
    <property type="entry name" value="LysR-type_TF_proteobact-type"/>
</dbReference>
<accession>A0A562IYD8</accession>
<keyword evidence="3 6" id="KW-0238">DNA-binding</keyword>
<evidence type="ECO:0000259" key="5">
    <source>
        <dbReference type="PROSITE" id="PS50931"/>
    </source>
</evidence>
<dbReference type="OrthoDB" id="9786526at2"/>
<keyword evidence="4" id="KW-0804">Transcription</keyword>
<dbReference type="InterPro" id="IPR005119">
    <property type="entry name" value="LysR_subst-bd"/>
</dbReference>
<organism evidence="6 7">
    <name type="scientific">Azomonas agilis</name>
    <dbReference type="NCBI Taxonomy" id="116849"/>
    <lineage>
        <taxon>Bacteria</taxon>
        <taxon>Pseudomonadati</taxon>
        <taxon>Pseudomonadota</taxon>
        <taxon>Gammaproteobacteria</taxon>
        <taxon>Pseudomonadales</taxon>
        <taxon>Pseudomonadaceae</taxon>
        <taxon>Azomonas</taxon>
    </lineage>
</organism>
<gene>
    <name evidence="6" type="ORF">LX59_01422</name>
</gene>
<dbReference type="GO" id="GO:0006351">
    <property type="term" value="P:DNA-templated transcription"/>
    <property type="evidence" value="ECO:0007669"/>
    <property type="project" value="TreeGrafter"/>
</dbReference>
<dbReference type="GO" id="GO:0003700">
    <property type="term" value="F:DNA-binding transcription factor activity"/>
    <property type="evidence" value="ECO:0007669"/>
    <property type="project" value="InterPro"/>
</dbReference>
<dbReference type="PROSITE" id="PS50931">
    <property type="entry name" value="HTH_LYSR"/>
    <property type="match status" value="1"/>
</dbReference>
<dbReference type="PANTHER" id="PTHR30537:SF5">
    <property type="entry name" value="HTH-TYPE TRANSCRIPTIONAL ACTIVATOR TTDR-RELATED"/>
    <property type="match status" value="1"/>
</dbReference>
<dbReference type="CDD" id="cd08422">
    <property type="entry name" value="PBP2_CrgA_like"/>
    <property type="match status" value="1"/>
</dbReference>
<dbReference type="SUPFAM" id="SSF53850">
    <property type="entry name" value="Periplasmic binding protein-like II"/>
    <property type="match status" value="1"/>
</dbReference>
<dbReference type="InterPro" id="IPR036388">
    <property type="entry name" value="WH-like_DNA-bd_sf"/>
</dbReference>
<proteinExistence type="inferred from homology"/>
<dbReference type="Pfam" id="PF03466">
    <property type="entry name" value="LysR_substrate"/>
    <property type="match status" value="1"/>
</dbReference>
<dbReference type="PANTHER" id="PTHR30537">
    <property type="entry name" value="HTH-TYPE TRANSCRIPTIONAL REGULATOR"/>
    <property type="match status" value="1"/>
</dbReference>
<protein>
    <submittedName>
        <fullName evidence="6">DNA-binding transcriptional LysR family regulator</fullName>
    </submittedName>
</protein>
<dbReference type="Gene3D" id="1.10.10.10">
    <property type="entry name" value="Winged helix-like DNA-binding domain superfamily/Winged helix DNA-binding domain"/>
    <property type="match status" value="1"/>
</dbReference>
<keyword evidence="7" id="KW-1185">Reference proteome</keyword>
<dbReference type="RefSeq" id="WP_144571141.1">
    <property type="nucleotide sequence ID" value="NZ_VLKG01000004.1"/>
</dbReference>
<evidence type="ECO:0000313" key="6">
    <source>
        <dbReference type="EMBL" id="TWH75912.1"/>
    </source>
</evidence>
<dbReference type="AlphaFoldDB" id="A0A562IYD8"/>
<keyword evidence="2" id="KW-0805">Transcription regulation</keyword>
<dbReference type="Proteomes" id="UP000319627">
    <property type="component" value="Unassembled WGS sequence"/>
</dbReference>
<dbReference type="InterPro" id="IPR000847">
    <property type="entry name" value="LysR_HTH_N"/>
</dbReference>
<name>A0A562IYD8_9GAMM</name>
<dbReference type="FunFam" id="3.40.190.290:FF:000001">
    <property type="entry name" value="Transcriptional regulator, LysR family"/>
    <property type="match status" value="1"/>
</dbReference>
<evidence type="ECO:0000256" key="1">
    <source>
        <dbReference type="ARBA" id="ARBA00009437"/>
    </source>
</evidence>
<dbReference type="Pfam" id="PF00126">
    <property type="entry name" value="HTH_1"/>
    <property type="match status" value="1"/>
</dbReference>
<evidence type="ECO:0000256" key="4">
    <source>
        <dbReference type="ARBA" id="ARBA00023163"/>
    </source>
</evidence>
<reference evidence="6 7" key="1">
    <citation type="submission" date="2019-07" db="EMBL/GenBank/DDBJ databases">
        <title>Genomic Encyclopedia of Type Strains, Phase I: the one thousand microbial genomes (KMG-I) project.</title>
        <authorList>
            <person name="Kyrpides N."/>
        </authorList>
    </citation>
    <scope>NUCLEOTIDE SEQUENCE [LARGE SCALE GENOMIC DNA]</scope>
    <source>
        <strain evidence="6 7">DSM 375</strain>
    </source>
</reference>
<feature type="domain" description="HTH lysR-type" evidence="5">
    <location>
        <begin position="1"/>
        <end position="59"/>
    </location>
</feature>
<comment type="similarity">
    <text evidence="1">Belongs to the LysR transcriptional regulatory family.</text>
</comment>
<dbReference type="GO" id="GO:0043565">
    <property type="term" value="F:sequence-specific DNA binding"/>
    <property type="evidence" value="ECO:0007669"/>
    <property type="project" value="TreeGrafter"/>
</dbReference>
<dbReference type="Gene3D" id="3.40.190.290">
    <property type="match status" value="1"/>
</dbReference>
<evidence type="ECO:0000313" key="7">
    <source>
        <dbReference type="Proteomes" id="UP000319627"/>
    </source>
</evidence>
<comment type="caution">
    <text evidence="6">The sequence shown here is derived from an EMBL/GenBank/DDBJ whole genome shotgun (WGS) entry which is preliminary data.</text>
</comment>